<dbReference type="Proteomes" id="UP000499080">
    <property type="component" value="Unassembled WGS sequence"/>
</dbReference>
<evidence type="ECO:0000256" key="1">
    <source>
        <dbReference type="SAM" id="MobiDB-lite"/>
    </source>
</evidence>
<sequence>MQCNNNNQTARQVGARSQEDPLTESPEGAKHPKMQSKLTPLLREDGGVFSPQQQGSTSREFTISRILHGSSNNTQPPARRHFSVKKARQMGQRSLVKLFAGTPLHQAS</sequence>
<dbReference type="EMBL" id="BGPR01000338">
    <property type="protein sequence ID" value="GBM14092.1"/>
    <property type="molecule type" value="Genomic_DNA"/>
</dbReference>
<dbReference type="AlphaFoldDB" id="A0A4Y2DBB1"/>
<keyword evidence="3" id="KW-1185">Reference proteome</keyword>
<accession>A0A4Y2DBB1</accession>
<organism evidence="2 3">
    <name type="scientific">Araneus ventricosus</name>
    <name type="common">Orbweaver spider</name>
    <name type="synonym">Epeira ventricosa</name>
    <dbReference type="NCBI Taxonomy" id="182803"/>
    <lineage>
        <taxon>Eukaryota</taxon>
        <taxon>Metazoa</taxon>
        <taxon>Ecdysozoa</taxon>
        <taxon>Arthropoda</taxon>
        <taxon>Chelicerata</taxon>
        <taxon>Arachnida</taxon>
        <taxon>Araneae</taxon>
        <taxon>Araneomorphae</taxon>
        <taxon>Entelegynae</taxon>
        <taxon>Araneoidea</taxon>
        <taxon>Araneidae</taxon>
        <taxon>Araneus</taxon>
    </lineage>
</organism>
<protein>
    <submittedName>
        <fullName evidence="2">Uncharacterized protein</fullName>
    </submittedName>
</protein>
<name>A0A4Y2DBB1_ARAVE</name>
<feature type="region of interest" description="Disordered" evidence="1">
    <location>
        <begin position="1"/>
        <end position="90"/>
    </location>
</feature>
<feature type="compositionally biased region" description="Basic residues" evidence="1">
    <location>
        <begin position="78"/>
        <end position="88"/>
    </location>
</feature>
<proteinExistence type="predicted"/>
<feature type="compositionally biased region" description="Polar residues" evidence="1">
    <location>
        <begin position="1"/>
        <end position="11"/>
    </location>
</feature>
<reference evidence="2 3" key="1">
    <citation type="journal article" date="2019" name="Sci. Rep.">
        <title>Orb-weaving spider Araneus ventricosus genome elucidates the spidroin gene catalogue.</title>
        <authorList>
            <person name="Kono N."/>
            <person name="Nakamura H."/>
            <person name="Ohtoshi R."/>
            <person name="Moran D.A.P."/>
            <person name="Shinohara A."/>
            <person name="Yoshida Y."/>
            <person name="Fujiwara M."/>
            <person name="Mori M."/>
            <person name="Tomita M."/>
            <person name="Arakawa K."/>
        </authorList>
    </citation>
    <scope>NUCLEOTIDE SEQUENCE [LARGE SCALE GENOMIC DNA]</scope>
</reference>
<comment type="caution">
    <text evidence="2">The sequence shown here is derived from an EMBL/GenBank/DDBJ whole genome shotgun (WGS) entry which is preliminary data.</text>
</comment>
<feature type="compositionally biased region" description="Polar residues" evidence="1">
    <location>
        <begin position="50"/>
        <end position="61"/>
    </location>
</feature>
<evidence type="ECO:0000313" key="2">
    <source>
        <dbReference type="EMBL" id="GBM14092.1"/>
    </source>
</evidence>
<evidence type="ECO:0000313" key="3">
    <source>
        <dbReference type="Proteomes" id="UP000499080"/>
    </source>
</evidence>
<gene>
    <name evidence="2" type="ORF">AVEN_209976_1</name>
</gene>